<name>A0AAE3IUK9_9BACI</name>
<dbReference type="InterPro" id="IPR027417">
    <property type="entry name" value="P-loop_NTPase"/>
</dbReference>
<dbReference type="GO" id="GO:0016787">
    <property type="term" value="F:hydrolase activity"/>
    <property type="evidence" value="ECO:0007669"/>
    <property type="project" value="UniProtKB-UniRule"/>
</dbReference>
<dbReference type="InterPro" id="IPR013986">
    <property type="entry name" value="DExx_box_DNA_helicase_dom_sf"/>
</dbReference>
<dbReference type="GO" id="GO:0005524">
    <property type="term" value="F:ATP binding"/>
    <property type="evidence" value="ECO:0007669"/>
    <property type="project" value="UniProtKB-UniRule"/>
</dbReference>
<evidence type="ECO:0000259" key="13">
    <source>
        <dbReference type="PROSITE" id="PS51217"/>
    </source>
</evidence>
<dbReference type="Pfam" id="PF14169">
    <property type="entry name" value="YdjO"/>
    <property type="match status" value="1"/>
</dbReference>
<dbReference type="CDD" id="cd18807">
    <property type="entry name" value="SF1_C_UvrD"/>
    <property type="match status" value="1"/>
</dbReference>
<dbReference type="Gene3D" id="1.10.10.160">
    <property type="match status" value="1"/>
</dbReference>
<keyword evidence="3 11" id="KW-0378">Hydrolase</keyword>
<evidence type="ECO:0000256" key="4">
    <source>
        <dbReference type="ARBA" id="ARBA00022806"/>
    </source>
</evidence>
<comment type="catalytic activity">
    <reaction evidence="10">
        <text>ATP + H2O = ADP + phosphate + H(+)</text>
        <dbReference type="Rhea" id="RHEA:13065"/>
        <dbReference type="ChEBI" id="CHEBI:15377"/>
        <dbReference type="ChEBI" id="CHEBI:15378"/>
        <dbReference type="ChEBI" id="CHEBI:30616"/>
        <dbReference type="ChEBI" id="CHEBI:43474"/>
        <dbReference type="ChEBI" id="CHEBI:456216"/>
        <dbReference type="EC" id="5.6.2.4"/>
    </reaction>
</comment>
<dbReference type="InterPro" id="IPR000212">
    <property type="entry name" value="DNA_helicase_UvrD/REP"/>
</dbReference>
<dbReference type="Pfam" id="PF13361">
    <property type="entry name" value="UvrD_C"/>
    <property type="match status" value="1"/>
</dbReference>
<feature type="domain" description="UvrD-like helicase ATP-binding" evidence="12">
    <location>
        <begin position="45"/>
        <end position="319"/>
    </location>
</feature>
<keyword evidence="5 11" id="KW-0067">ATP-binding</keyword>
<evidence type="ECO:0000256" key="2">
    <source>
        <dbReference type="ARBA" id="ARBA00022741"/>
    </source>
</evidence>
<gene>
    <name evidence="14" type="ORF">OEV98_13105</name>
</gene>
<evidence type="ECO:0000256" key="6">
    <source>
        <dbReference type="ARBA" id="ARBA00023125"/>
    </source>
</evidence>
<dbReference type="Proteomes" id="UP001209318">
    <property type="component" value="Unassembled WGS sequence"/>
</dbReference>
<dbReference type="Gene3D" id="3.40.50.300">
    <property type="entry name" value="P-loop containing nucleotide triphosphate hydrolases"/>
    <property type="match status" value="2"/>
</dbReference>
<keyword evidence="15" id="KW-1185">Reference proteome</keyword>
<comment type="caution">
    <text evidence="14">The sequence shown here is derived from an EMBL/GenBank/DDBJ whole genome shotgun (WGS) entry which is preliminary data.</text>
</comment>
<comment type="similarity">
    <text evidence="1">Belongs to the helicase family. UvrD subfamily.</text>
</comment>
<dbReference type="GO" id="GO:0003677">
    <property type="term" value="F:DNA binding"/>
    <property type="evidence" value="ECO:0007669"/>
    <property type="project" value="UniProtKB-KW"/>
</dbReference>
<feature type="domain" description="UvrD-like helicase C-terminal" evidence="13">
    <location>
        <begin position="320"/>
        <end position="592"/>
    </location>
</feature>
<proteinExistence type="inferred from homology"/>
<comment type="catalytic activity">
    <reaction evidence="8">
        <text>Couples ATP hydrolysis with the unwinding of duplex DNA by translocating in the 3'-5' direction.</text>
        <dbReference type="EC" id="5.6.2.4"/>
    </reaction>
</comment>
<feature type="binding site" evidence="11">
    <location>
        <begin position="66"/>
        <end position="73"/>
    </location>
    <ligand>
        <name>ATP</name>
        <dbReference type="ChEBI" id="CHEBI:30616"/>
    </ligand>
</feature>
<dbReference type="GO" id="GO:0005829">
    <property type="term" value="C:cytosol"/>
    <property type="evidence" value="ECO:0007669"/>
    <property type="project" value="TreeGrafter"/>
</dbReference>
<dbReference type="EMBL" id="JAOUSF010000004">
    <property type="protein sequence ID" value="MCU9614477.1"/>
    <property type="molecule type" value="Genomic_DNA"/>
</dbReference>
<dbReference type="PROSITE" id="PS51198">
    <property type="entry name" value="UVRD_HELICASE_ATP_BIND"/>
    <property type="match status" value="1"/>
</dbReference>
<dbReference type="SUPFAM" id="SSF52540">
    <property type="entry name" value="P-loop containing nucleoside triphosphate hydrolases"/>
    <property type="match status" value="1"/>
</dbReference>
<dbReference type="GO" id="GO:0000725">
    <property type="term" value="P:recombinational repair"/>
    <property type="evidence" value="ECO:0007669"/>
    <property type="project" value="TreeGrafter"/>
</dbReference>
<evidence type="ECO:0000256" key="5">
    <source>
        <dbReference type="ARBA" id="ARBA00022840"/>
    </source>
</evidence>
<dbReference type="EC" id="5.6.2.4" evidence="9"/>
<reference evidence="14" key="1">
    <citation type="submission" date="2022-10" db="EMBL/GenBank/DDBJ databases">
        <title>Description of Fervidibacillus gen. nov. in the family Fervidibacillaceae fam. nov. with two species, Fervidibacillus albus sp. nov., and Fervidibacillus halotolerans sp. nov., isolated from tidal flat sediments.</title>
        <authorList>
            <person name="Kwon K.K."/>
            <person name="Yang S.-H."/>
        </authorList>
    </citation>
    <scope>NUCLEOTIDE SEQUENCE</scope>
    <source>
        <strain evidence="14">JCM 19140</strain>
    </source>
</reference>
<protein>
    <recommendedName>
        <fullName evidence="9">DNA 3'-5' helicase</fullName>
        <ecNumber evidence="9">5.6.2.4</ecNumber>
    </recommendedName>
</protein>
<keyword evidence="4 11" id="KW-0347">Helicase</keyword>
<evidence type="ECO:0000256" key="1">
    <source>
        <dbReference type="ARBA" id="ARBA00009922"/>
    </source>
</evidence>
<keyword evidence="2 11" id="KW-0547">Nucleotide-binding</keyword>
<keyword evidence="7" id="KW-0413">Isomerase</keyword>
<dbReference type="InterPro" id="IPR014017">
    <property type="entry name" value="DNA_helicase_UvrD-like_C"/>
</dbReference>
<dbReference type="GO" id="GO:0043138">
    <property type="term" value="F:3'-5' DNA helicase activity"/>
    <property type="evidence" value="ECO:0007669"/>
    <property type="project" value="UniProtKB-EC"/>
</dbReference>
<evidence type="ECO:0000256" key="9">
    <source>
        <dbReference type="ARBA" id="ARBA00034808"/>
    </source>
</evidence>
<accession>A0AAE3IUK9</accession>
<dbReference type="PANTHER" id="PTHR11070:SF2">
    <property type="entry name" value="ATP-DEPENDENT DNA HELICASE SRS2"/>
    <property type="match status" value="1"/>
</dbReference>
<dbReference type="InterPro" id="IPR025916">
    <property type="entry name" value="YdjO"/>
</dbReference>
<evidence type="ECO:0000256" key="8">
    <source>
        <dbReference type="ARBA" id="ARBA00034617"/>
    </source>
</evidence>
<evidence type="ECO:0000256" key="3">
    <source>
        <dbReference type="ARBA" id="ARBA00022801"/>
    </source>
</evidence>
<dbReference type="Gene3D" id="1.10.486.10">
    <property type="entry name" value="PCRA, domain 4"/>
    <property type="match status" value="1"/>
</dbReference>
<evidence type="ECO:0000256" key="11">
    <source>
        <dbReference type="PROSITE-ProRule" id="PRU00560"/>
    </source>
</evidence>
<evidence type="ECO:0000256" key="7">
    <source>
        <dbReference type="ARBA" id="ARBA00023235"/>
    </source>
</evidence>
<dbReference type="GO" id="GO:0033202">
    <property type="term" value="C:DNA helicase complex"/>
    <property type="evidence" value="ECO:0007669"/>
    <property type="project" value="TreeGrafter"/>
</dbReference>
<sequence>MQELMISPFPKGINGKEVPVAEVIDSQVENELELADHYLQQLKKFKLNTAQLEAVQHYTGPLLTIAGAGSGKTTVLVCRTGYLINVHQVNPRNILLMTFTKKAADEMKQRLTHLPGMTKFKASSVQASTFHSFFLTILRSRGYQHKILSNDRFKQLIIKGILREQQKEDLLEAETLLDLFSSWKMNMVDITDREVRHSVGDEIIEVYKKYEQWKQRNNQMDFDDILVFSYQLVKEDEELLAALQNRFRFIMVDEFQDTNLLQYELIKLIAMANQNLMVVGDDDQTIYSFNGARNELILNFHKVFFNTKEVILNVNYRSHAAIVGLGNELIKHNKLRKEKKLFATNESNRNPMYTRPATVDEEAKWVVEQIKQKVHDGNFAYGDIAILYRAASNSRAIFEELMIADLPFIHYARGDLMFYDQWIVKPIIDYLRLSFNPKNMDAIEGVIPTLYIKKEVGLGFIQLNNQLQPKDYPLSHLTQLPSIKGFQIKTVNERMKLLETLNTMSPVKAIKTIRKDFYDKYIHGNQGSEITIGKETIKEMLDELETSAKRFATIAEFLTFIDEIKRKQQEVQNSKLEERNHIQLMTIHKAKGLEFPLLYLIGASEGILPHVTALEAGKVEKATKEEKQRFMEQALEEERRLAYVAVTRAKEELYISSPAYYRGKEASISRFFLEAYGVVSSNYRKETTEGTVHHYKGKQEKRKRTVLAWICTTTNCKAWQRITSEEELVEDERECPLCKEKMAKGEKVIYE</sequence>
<dbReference type="CDD" id="cd17932">
    <property type="entry name" value="DEXQc_UvrD"/>
    <property type="match status" value="1"/>
</dbReference>
<evidence type="ECO:0000313" key="14">
    <source>
        <dbReference type="EMBL" id="MCU9614477.1"/>
    </source>
</evidence>
<dbReference type="AlphaFoldDB" id="A0AAE3IUK9"/>
<dbReference type="InterPro" id="IPR014016">
    <property type="entry name" value="UvrD-like_ATP-bd"/>
</dbReference>
<organism evidence="14 15">
    <name type="scientific">Perspicuibacillus lycopersici</name>
    <dbReference type="NCBI Taxonomy" id="1325689"/>
    <lineage>
        <taxon>Bacteria</taxon>
        <taxon>Bacillati</taxon>
        <taxon>Bacillota</taxon>
        <taxon>Bacilli</taxon>
        <taxon>Bacillales</taxon>
        <taxon>Bacillaceae</taxon>
        <taxon>Perspicuibacillus</taxon>
    </lineage>
</organism>
<evidence type="ECO:0000259" key="12">
    <source>
        <dbReference type="PROSITE" id="PS51198"/>
    </source>
</evidence>
<evidence type="ECO:0000313" key="15">
    <source>
        <dbReference type="Proteomes" id="UP001209318"/>
    </source>
</evidence>
<dbReference type="PANTHER" id="PTHR11070">
    <property type="entry name" value="UVRD / RECB / PCRA DNA HELICASE FAMILY MEMBER"/>
    <property type="match status" value="1"/>
</dbReference>
<dbReference type="PROSITE" id="PS51217">
    <property type="entry name" value="UVRD_HELICASE_CTER"/>
    <property type="match status" value="1"/>
</dbReference>
<dbReference type="Pfam" id="PF00580">
    <property type="entry name" value="UvrD-helicase"/>
    <property type="match status" value="1"/>
</dbReference>
<dbReference type="RefSeq" id="WP_263073760.1">
    <property type="nucleotide sequence ID" value="NZ_JAOUSF010000004.1"/>
</dbReference>
<keyword evidence="6" id="KW-0238">DNA-binding</keyword>
<evidence type="ECO:0000256" key="10">
    <source>
        <dbReference type="ARBA" id="ARBA00048988"/>
    </source>
</evidence>